<feature type="transmembrane region" description="Helical" evidence="2">
    <location>
        <begin position="71"/>
        <end position="91"/>
    </location>
</feature>
<feature type="transmembrane region" description="Helical" evidence="2">
    <location>
        <begin position="29"/>
        <end position="51"/>
    </location>
</feature>
<evidence type="ECO:0000256" key="2">
    <source>
        <dbReference type="SAM" id="Phobius"/>
    </source>
</evidence>
<accession>A0ABV6UTD9</accession>
<evidence type="ECO:0000256" key="1">
    <source>
        <dbReference type="SAM" id="MobiDB-lite"/>
    </source>
</evidence>
<dbReference type="RefSeq" id="WP_030248697.1">
    <property type="nucleotide sequence ID" value="NZ_JBHEZZ010000016.1"/>
</dbReference>
<dbReference type="EMBL" id="JBHEZZ010000016">
    <property type="protein sequence ID" value="MFC1404735.1"/>
    <property type="molecule type" value="Genomic_DNA"/>
</dbReference>
<evidence type="ECO:0000313" key="3">
    <source>
        <dbReference type="EMBL" id="MFC1404735.1"/>
    </source>
</evidence>
<feature type="region of interest" description="Disordered" evidence="1">
    <location>
        <begin position="95"/>
        <end position="138"/>
    </location>
</feature>
<sequence>MTAIVCMGLSAAGVVIALLAGARGRIRSAFRWLGVALVPVGLYLTGLITVFRRIGSALSSWATHLVFDPKVWTGLAMLGAAVLLLLATGIGRRSRQREQGQGQEPVKAAKQPKAARGGSSVPAVTAKPAGQKSAADDLSDFSDVEEILKRRGI</sequence>
<name>A0ABV6UTD9_9ACTN</name>
<feature type="transmembrane region" description="Helical" evidence="2">
    <location>
        <begin position="6"/>
        <end position="22"/>
    </location>
</feature>
<evidence type="ECO:0008006" key="5">
    <source>
        <dbReference type="Google" id="ProtNLM"/>
    </source>
</evidence>
<keyword evidence="2" id="KW-0472">Membrane</keyword>
<gene>
    <name evidence="3" type="ORF">ACEZDJ_25915</name>
</gene>
<keyword evidence="2" id="KW-0812">Transmembrane</keyword>
<comment type="caution">
    <text evidence="3">The sequence shown here is derived from an EMBL/GenBank/DDBJ whole genome shotgun (WGS) entry which is preliminary data.</text>
</comment>
<reference evidence="3 4" key="1">
    <citation type="submission" date="2024-09" db="EMBL/GenBank/DDBJ databases">
        <authorList>
            <person name="Lee S.D."/>
        </authorList>
    </citation>
    <scope>NUCLEOTIDE SEQUENCE [LARGE SCALE GENOMIC DNA]</scope>
    <source>
        <strain evidence="3 4">N1-5</strain>
    </source>
</reference>
<keyword evidence="4" id="KW-1185">Reference proteome</keyword>
<organism evidence="3 4">
    <name type="scientific">Streptacidiphilus cavernicola</name>
    <dbReference type="NCBI Taxonomy" id="3342716"/>
    <lineage>
        <taxon>Bacteria</taxon>
        <taxon>Bacillati</taxon>
        <taxon>Actinomycetota</taxon>
        <taxon>Actinomycetes</taxon>
        <taxon>Kitasatosporales</taxon>
        <taxon>Streptomycetaceae</taxon>
        <taxon>Streptacidiphilus</taxon>
    </lineage>
</organism>
<proteinExistence type="predicted"/>
<protein>
    <recommendedName>
        <fullName evidence="5">Cellulose synthase</fullName>
    </recommendedName>
</protein>
<dbReference type="Proteomes" id="UP001592528">
    <property type="component" value="Unassembled WGS sequence"/>
</dbReference>
<evidence type="ECO:0000313" key="4">
    <source>
        <dbReference type="Proteomes" id="UP001592528"/>
    </source>
</evidence>
<keyword evidence="2" id="KW-1133">Transmembrane helix</keyword>